<reference evidence="10 11" key="1">
    <citation type="submission" date="2017-02" db="EMBL/GenBank/DDBJ databases">
        <title>Complete genome sequence of the drought resistance-promoting endophyte Pantoea alhagi LTYR-11Z.</title>
        <authorList>
            <person name="Zhang L."/>
        </authorList>
    </citation>
    <scope>NUCLEOTIDE SEQUENCE [LARGE SCALE GENOMIC DNA]</scope>
    <source>
        <strain evidence="10 11">LTYR-11Z</strain>
    </source>
</reference>
<comment type="similarity">
    <text evidence="1">Belongs to the isochorismatase family.</text>
</comment>
<comment type="pathway">
    <text evidence="5">Cofactor biosynthesis; nicotinate biosynthesis; nicotinate from nicotinamide: step 1/1.</text>
</comment>
<dbReference type="PANTHER" id="PTHR11080">
    <property type="entry name" value="PYRAZINAMIDASE/NICOTINAMIDASE"/>
    <property type="match status" value="1"/>
</dbReference>
<name>A0A1W6B8S0_9GAMM</name>
<dbReference type="SUPFAM" id="SSF52499">
    <property type="entry name" value="Isochorismatase-like hydrolases"/>
    <property type="match status" value="1"/>
</dbReference>
<dbReference type="FunFam" id="3.40.50.850:FF:000006">
    <property type="entry name" value="Bifunctional pyrazinamidase/nicotinamidase"/>
    <property type="match status" value="1"/>
</dbReference>
<dbReference type="AlphaFoldDB" id="A0A1W6B8S0"/>
<dbReference type="Pfam" id="PF00857">
    <property type="entry name" value="Isochorismatase"/>
    <property type="match status" value="1"/>
</dbReference>
<keyword evidence="11" id="KW-1185">Reference proteome</keyword>
<evidence type="ECO:0000256" key="6">
    <source>
        <dbReference type="ARBA" id="ARBA00039017"/>
    </source>
</evidence>
<evidence type="ECO:0000313" key="11">
    <source>
        <dbReference type="Proteomes" id="UP000192900"/>
    </source>
</evidence>
<evidence type="ECO:0000256" key="1">
    <source>
        <dbReference type="ARBA" id="ARBA00006336"/>
    </source>
</evidence>
<dbReference type="InterPro" id="IPR036380">
    <property type="entry name" value="Isochorismatase-like_sf"/>
</dbReference>
<dbReference type="CDD" id="cd01011">
    <property type="entry name" value="nicotinamidase"/>
    <property type="match status" value="1"/>
</dbReference>
<evidence type="ECO:0000256" key="8">
    <source>
        <dbReference type="ARBA" id="ARBA00072277"/>
    </source>
</evidence>
<feature type="domain" description="Isochorismatase-like" evidence="9">
    <location>
        <begin position="4"/>
        <end position="199"/>
    </location>
</feature>
<evidence type="ECO:0000256" key="3">
    <source>
        <dbReference type="ARBA" id="ARBA00022723"/>
    </source>
</evidence>
<gene>
    <name evidence="10" type="ORF">B1H58_16645</name>
</gene>
<dbReference type="PANTHER" id="PTHR11080:SF2">
    <property type="entry name" value="LD05707P"/>
    <property type="match status" value="1"/>
</dbReference>
<dbReference type="NCBIfam" id="NF008623">
    <property type="entry name" value="PRK11609.1"/>
    <property type="match status" value="1"/>
</dbReference>
<keyword evidence="4" id="KW-0378">Hydrolase</keyword>
<dbReference type="Gene3D" id="3.40.50.850">
    <property type="entry name" value="Isochorismatase-like"/>
    <property type="match status" value="1"/>
</dbReference>
<keyword evidence="3" id="KW-0479">Metal-binding</keyword>
<dbReference type="InterPro" id="IPR000868">
    <property type="entry name" value="Isochorismatase-like_dom"/>
</dbReference>
<dbReference type="KEGG" id="palh:B1H58_16645"/>
<dbReference type="GO" id="GO:0046872">
    <property type="term" value="F:metal ion binding"/>
    <property type="evidence" value="ECO:0007669"/>
    <property type="project" value="UniProtKB-KW"/>
</dbReference>
<evidence type="ECO:0000256" key="5">
    <source>
        <dbReference type="ARBA" id="ARBA00037900"/>
    </source>
</evidence>
<dbReference type="EC" id="3.5.1.19" evidence="6"/>
<accession>A0A1W6B8S0</accession>
<dbReference type="InterPro" id="IPR052347">
    <property type="entry name" value="Isochorismatase_Nicotinamidase"/>
</dbReference>
<evidence type="ECO:0000259" key="9">
    <source>
        <dbReference type="Pfam" id="PF00857"/>
    </source>
</evidence>
<evidence type="ECO:0000256" key="7">
    <source>
        <dbReference type="ARBA" id="ARBA00043224"/>
    </source>
</evidence>
<dbReference type="GO" id="GO:0019363">
    <property type="term" value="P:pyridine nucleotide biosynthetic process"/>
    <property type="evidence" value="ECO:0007669"/>
    <property type="project" value="UniProtKB-KW"/>
</dbReference>
<dbReference type="RefSeq" id="WP_085071559.1">
    <property type="nucleotide sequence ID" value="NZ_CP019706.1"/>
</dbReference>
<evidence type="ECO:0000313" key="10">
    <source>
        <dbReference type="EMBL" id="ARJ43505.1"/>
    </source>
</evidence>
<dbReference type="OrthoDB" id="9791276at2"/>
<evidence type="ECO:0000256" key="4">
    <source>
        <dbReference type="ARBA" id="ARBA00022801"/>
    </source>
</evidence>
<organism evidence="10 11">
    <name type="scientific">Pantoea alhagi</name>
    <dbReference type="NCBI Taxonomy" id="1891675"/>
    <lineage>
        <taxon>Bacteria</taxon>
        <taxon>Pseudomonadati</taxon>
        <taxon>Pseudomonadota</taxon>
        <taxon>Gammaproteobacteria</taxon>
        <taxon>Enterobacterales</taxon>
        <taxon>Erwiniaceae</taxon>
        <taxon>Pantoea</taxon>
    </lineage>
</organism>
<sequence length="203" mass="22233">MTQALILIDLQNDFCPGGALAVADGDATIAVANQLAEAFHRRGEPVIATQDWHPANHGSFASVSGKAVNTLGELNGLPQIWWPDHAVQHTQGADFHPALRRTLIDKIFHKGEQPDIDSYSAFFDNGHRRQTGLDAWLRQQGIRRLVMMGLATDYCVKFSVLDALRLGYEVEVIAEGCRGVNLQPQDSHQALADMAANGALIRQ</sequence>
<keyword evidence="2" id="KW-0662">Pyridine nucleotide biosynthesis</keyword>
<evidence type="ECO:0000256" key="2">
    <source>
        <dbReference type="ARBA" id="ARBA00022642"/>
    </source>
</evidence>
<dbReference type="STRING" id="1891675.B1H58_16645"/>
<dbReference type="GO" id="GO:0008936">
    <property type="term" value="F:nicotinamidase activity"/>
    <property type="evidence" value="ECO:0007669"/>
    <property type="project" value="UniProtKB-EC"/>
</dbReference>
<dbReference type="Proteomes" id="UP000192900">
    <property type="component" value="Chromosome"/>
</dbReference>
<dbReference type="EMBL" id="CP019706">
    <property type="protein sequence ID" value="ARJ43505.1"/>
    <property type="molecule type" value="Genomic_DNA"/>
</dbReference>
<protein>
    <recommendedName>
        <fullName evidence="8">Nicotinamidase</fullName>
        <ecNumber evidence="6">3.5.1.19</ecNumber>
    </recommendedName>
    <alternativeName>
        <fullName evidence="7">Nicotinamide deamidase</fullName>
    </alternativeName>
</protein>
<proteinExistence type="inferred from homology"/>